<dbReference type="OrthoDB" id="10256463at2759"/>
<evidence type="ECO:0000256" key="5">
    <source>
        <dbReference type="ARBA" id="ARBA00023136"/>
    </source>
</evidence>
<keyword evidence="10" id="KW-1185">Reference proteome</keyword>
<feature type="transmembrane region" description="Helical" evidence="6">
    <location>
        <begin position="117"/>
        <end position="141"/>
    </location>
</feature>
<dbReference type="AlphaFoldDB" id="A0A397IN37"/>
<feature type="transmembrane region" description="Helical" evidence="6">
    <location>
        <begin position="244"/>
        <end position="262"/>
    </location>
</feature>
<dbReference type="GO" id="GO:0016192">
    <property type="term" value="P:vesicle-mediated transport"/>
    <property type="evidence" value="ECO:0007669"/>
    <property type="project" value="InterPro"/>
</dbReference>
<dbReference type="STRING" id="1348612.A0A397IN37"/>
<evidence type="ECO:0000313" key="10">
    <source>
        <dbReference type="Proteomes" id="UP000266861"/>
    </source>
</evidence>
<comment type="similarity">
    <text evidence="2 6">Belongs to the YIP1 family.</text>
</comment>
<feature type="region of interest" description="Disordered" evidence="7">
    <location>
        <begin position="29"/>
        <end position="52"/>
    </location>
</feature>
<comment type="subcellular location">
    <subcellularLocation>
        <location evidence="6">Golgi apparatus membrane</location>
        <topology evidence="6">Multi-pass membrane protein</topology>
    </subcellularLocation>
    <subcellularLocation>
        <location evidence="1">Membrane</location>
        <topology evidence="1">Multi-pass membrane protein</topology>
    </subcellularLocation>
</comment>
<dbReference type="EMBL" id="PQFF01000202">
    <property type="protein sequence ID" value="RHZ75166.1"/>
    <property type="molecule type" value="Genomic_DNA"/>
</dbReference>
<dbReference type="InterPro" id="IPR039765">
    <property type="entry name" value="Yip5/YIPF1/YIPF2"/>
</dbReference>
<evidence type="ECO:0000256" key="1">
    <source>
        <dbReference type="ARBA" id="ARBA00004141"/>
    </source>
</evidence>
<evidence type="ECO:0000313" key="9">
    <source>
        <dbReference type="EMBL" id="RHZ75166.1"/>
    </source>
</evidence>
<dbReference type="InterPro" id="IPR006977">
    <property type="entry name" value="Yip1_dom"/>
</dbReference>
<dbReference type="Pfam" id="PF04893">
    <property type="entry name" value="Yip1"/>
    <property type="match status" value="1"/>
</dbReference>
<keyword evidence="3 6" id="KW-0812">Transmembrane</keyword>
<evidence type="ECO:0000256" key="2">
    <source>
        <dbReference type="ARBA" id="ARBA00010596"/>
    </source>
</evidence>
<proteinExistence type="inferred from homology"/>
<dbReference type="PANTHER" id="PTHR12822:SF2">
    <property type="entry name" value="PROTEIN YIPF"/>
    <property type="match status" value="1"/>
</dbReference>
<feature type="compositionally biased region" description="Polar residues" evidence="7">
    <location>
        <begin position="41"/>
        <end position="52"/>
    </location>
</feature>
<feature type="domain" description="Yip1" evidence="8">
    <location>
        <begin position="97"/>
        <end position="260"/>
    </location>
</feature>
<dbReference type="GO" id="GO:0031267">
    <property type="term" value="F:small GTPase binding"/>
    <property type="evidence" value="ECO:0007669"/>
    <property type="project" value="InterPro"/>
</dbReference>
<organism evidence="9 10">
    <name type="scientific">Diversispora epigaea</name>
    <dbReference type="NCBI Taxonomy" id="1348612"/>
    <lineage>
        <taxon>Eukaryota</taxon>
        <taxon>Fungi</taxon>
        <taxon>Fungi incertae sedis</taxon>
        <taxon>Mucoromycota</taxon>
        <taxon>Glomeromycotina</taxon>
        <taxon>Glomeromycetes</taxon>
        <taxon>Diversisporales</taxon>
        <taxon>Diversisporaceae</taxon>
        <taxon>Diversispora</taxon>
    </lineage>
</organism>
<keyword evidence="5 6" id="KW-0472">Membrane</keyword>
<keyword evidence="4 6" id="KW-1133">Transmembrane helix</keyword>
<dbReference type="Proteomes" id="UP000266861">
    <property type="component" value="Unassembled WGS sequence"/>
</dbReference>
<comment type="caution">
    <text evidence="9">The sequence shown here is derived from an EMBL/GenBank/DDBJ whole genome shotgun (WGS) entry which is preliminary data.</text>
</comment>
<dbReference type="GO" id="GO:0000139">
    <property type="term" value="C:Golgi membrane"/>
    <property type="evidence" value="ECO:0007669"/>
    <property type="project" value="UniProtKB-SubCell"/>
</dbReference>
<evidence type="ECO:0000256" key="7">
    <source>
        <dbReference type="SAM" id="MobiDB-lite"/>
    </source>
</evidence>
<evidence type="ECO:0000259" key="8">
    <source>
        <dbReference type="Pfam" id="PF04893"/>
    </source>
</evidence>
<gene>
    <name evidence="9" type="ORF">Glove_217g55</name>
</gene>
<feature type="transmembrane region" description="Helical" evidence="6">
    <location>
        <begin position="187"/>
        <end position="207"/>
    </location>
</feature>
<evidence type="ECO:0000256" key="3">
    <source>
        <dbReference type="ARBA" id="ARBA00022692"/>
    </source>
</evidence>
<protein>
    <recommendedName>
        <fullName evidence="6">Protein YIP</fullName>
    </recommendedName>
</protein>
<evidence type="ECO:0000256" key="6">
    <source>
        <dbReference type="RuleBase" id="RU361264"/>
    </source>
</evidence>
<dbReference type="PANTHER" id="PTHR12822">
    <property type="entry name" value="PROTEIN YIPF"/>
    <property type="match status" value="1"/>
</dbReference>
<name>A0A397IN37_9GLOM</name>
<feature type="transmembrane region" description="Helical" evidence="6">
    <location>
        <begin position="214"/>
        <end position="232"/>
    </location>
</feature>
<sequence>MTRNEYTVAVEIDDNTPVLREEIEFQDFSSGSGVDGKTAQDKQQISNDSGFSDATFFDQNENTRSEQNEAPIWSIVYYSQYFNVDTNQVLLRAAKSFYPKERFSEVVGSNPDLYGPFWISTTVIFLFFVTSSIAGTIASFIDQKDDKFDLTILSFAVAAIYSYSFGIPLLVWITLKYFGCKPSLMGILGLYGYGLTVWIPISVLCIIPNEIIRWTLVITGFAISGFFKTRNLYPIISTAEAKTFRLILIFILVAHAAFALLLKFEFFSYPIKNT</sequence>
<evidence type="ECO:0000256" key="4">
    <source>
        <dbReference type="ARBA" id="ARBA00022989"/>
    </source>
</evidence>
<accession>A0A397IN37</accession>
<reference evidence="9 10" key="1">
    <citation type="submission" date="2018-08" db="EMBL/GenBank/DDBJ databases">
        <title>Genome and evolution of the arbuscular mycorrhizal fungus Diversispora epigaea (formerly Glomus versiforme) and its bacterial endosymbionts.</title>
        <authorList>
            <person name="Sun X."/>
            <person name="Fei Z."/>
            <person name="Harrison M."/>
        </authorList>
    </citation>
    <scope>NUCLEOTIDE SEQUENCE [LARGE SCALE GENOMIC DNA]</scope>
    <source>
        <strain evidence="9 10">IT104</strain>
    </source>
</reference>
<feature type="transmembrane region" description="Helical" evidence="6">
    <location>
        <begin position="153"/>
        <end position="175"/>
    </location>
</feature>